<dbReference type="NCBIfam" id="TIGR03889">
    <property type="entry name" value="nitrile_acc"/>
    <property type="match status" value="1"/>
</dbReference>
<dbReference type="InterPro" id="IPR049054">
    <property type="entry name" value="CN_hydtase_beta-like_N"/>
</dbReference>
<organism evidence="2 3">
    <name type="scientific">Pontivivens nitratireducens</name>
    <dbReference type="NCBI Taxonomy" id="2758038"/>
    <lineage>
        <taxon>Bacteria</taxon>
        <taxon>Pseudomonadati</taxon>
        <taxon>Pseudomonadota</taxon>
        <taxon>Alphaproteobacteria</taxon>
        <taxon>Rhodobacterales</taxon>
        <taxon>Paracoccaceae</taxon>
        <taxon>Pontivivens</taxon>
    </lineage>
</organism>
<evidence type="ECO:0000259" key="1">
    <source>
        <dbReference type="Pfam" id="PF21006"/>
    </source>
</evidence>
<dbReference type="InterPro" id="IPR008990">
    <property type="entry name" value="Elect_transpt_acc-like_dom_sf"/>
</dbReference>
<evidence type="ECO:0000313" key="2">
    <source>
        <dbReference type="EMBL" id="QIK41398.1"/>
    </source>
</evidence>
<accession>A0A6G7VNH1</accession>
<dbReference type="KEGG" id="mon:G8E03_11845"/>
<name>A0A6G7VNH1_9RHOB</name>
<dbReference type="InterPro" id="IPR023808">
    <property type="entry name" value="Nitrile_Hydratase_acc_put"/>
</dbReference>
<dbReference type="AlphaFoldDB" id="A0A6G7VNH1"/>
<evidence type="ECO:0000313" key="3">
    <source>
        <dbReference type="Proteomes" id="UP000500791"/>
    </source>
</evidence>
<dbReference type="InterPro" id="IPR042262">
    <property type="entry name" value="CN_hydtase_beta_C"/>
</dbReference>
<dbReference type="RefSeq" id="WP_166192097.1">
    <property type="nucleotide sequence ID" value="NZ_CP049811.1"/>
</dbReference>
<dbReference type="Gene3D" id="1.10.472.20">
    <property type="entry name" value="Nitrile hydratase, beta subunit"/>
    <property type="match status" value="1"/>
</dbReference>
<feature type="domain" description="Nitrile hydratase beta subunit-like N-terminal" evidence="1">
    <location>
        <begin position="7"/>
        <end position="87"/>
    </location>
</feature>
<dbReference type="EMBL" id="CP049811">
    <property type="protein sequence ID" value="QIK41398.1"/>
    <property type="molecule type" value="Genomic_DNA"/>
</dbReference>
<dbReference type="SUPFAM" id="SSF50090">
    <property type="entry name" value="Electron transport accessory proteins"/>
    <property type="match status" value="1"/>
</dbReference>
<keyword evidence="3" id="KW-1185">Reference proteome</keyword>
<sequence length="106" mass="11578">MKLSDLNAPAFSEPWQAQLFALTVALNEAGHLPWTDWSQAFGARRVGGVEDASDYWLHWARTLADEVSRRDIAGAEEIAALALAWQRAAHATPHGQAVTLENDPTA</sequence>
<dbReference type="Pfam" id="PF21006">
    <property type="entry name" value="NHase_beta_N"/>
    <property type="match status" value="1"/>
</dbReference>
<proteinExistence type="predicted"/>
<gene>
    <name evidence="2" type="ORF">G8E03_11845</name>
</gene>
<protein>
    <submittedName>
        <fullName evidence="2">Nitrile hydratase accessory protein</fullName>
    </submittedName>
</protein>
<reference evidence="2 3" key="1">
    <citation type="submission" date="2020-03" db="EMBL/GenBank/DDBJ databases">
        <title>Complete genome sequence of Monaibacterium sp. ALG8 with diverse plasmids.</title>
        <authorList>
            <person name="Sun C."/>
        </authorList>
    </citation>
    <scope>NUCLEOTIDE SEQUENCE [LARGE SCALE GENOMIC DNA]</scope>
    <source>
        <strain evidence="2 3">ALG8</strain>
    </source>
</reference>
<dbReference type="Proteomes" id="UP000500791">
    <property type="component" value="Chromosome"/>
</dbReference>